<keyword evidence="4" id="KW-1185">Reference proteome</keyword>
<dbReference type="EMBL" id="CM000584">
    <property type="protein sequence ID" value="EWG52836.1"/>
    <property type="molecule type" value="Genomic_DNA"/>
</dbReference>
<gene>
    <name evidence="3" type="ORF">FVEG_11446</name>
</gene>
<evidence type="ECO:0000256" key="1">
    <source>
        <dbReference type="ARBA" id="ARBA00010609"/>
    </source>
</evidence>
<dbReference type="Gene3D" id="2.60.40.420">
    <property type="entry name" value="Cupredoxins - blue copper proteins"/>
    <property type="match status" value="1"/>
</dbReference>
<evidence type="ECO:0000313" key="3">
    <source>
        <dbReference type="EMBL" id="EWG52836.1"/>
    </source>
</evidence>
<organism evidence="3 4">
    <name type="scientific">Gibberella moniliformis (strain M3125 / FGSC 7600)</name>
    <name type="common">Maize ear and stalk rot fungus</name>
    <name type="synonym">Fusarium verticillioides</name>
    <dbReference type="NCBI Taxonomy" id="334819"/>
    <lineage>
        <taxon>Eukaryota</taxon>
        <taxon>Fungi</taxon>
        <taxon>Dikarya</taxon>
        <taxon>Ascomycota</taxon>
        <taxon>Pezizomycotina</taxon>
        <taxon>Sordariomycetes</taxon>
        <taxon>Hypocreomycetidae</taxon>
        <taxon>Hypocreales</taxon>
        <taxon>Nectriaceae</taxon>
        <taxon>Fusarium</taxon>
        <taxon>Fusarium fujikuroi species complex</taxon>
    </lineage>
</organism>
<name>W7MP27_GIBM7</name>
<proteinExistence type="inferred from homology"/>
<dbReference type="HOGENOM" id="CLU_3299478_0_0_1"/>
<dbReference type="Proteomes" id="UP000009096">
    <property type="component" value="Chromosome 7"/>
</dbReference>
<dbReference type="SUPFAM" id="SSF49503">
    <property type="entry name" value="Cupredoxins"/>
    <property type="match status" value="1"/>
</dbReference>
<dbReference type="Pfam" id="PF07732">
    <property type="entry name" value="Cu-oxidase_3"/>
    <property type="match status" value="1"/>
</dbReference>
<dbReference type="KEGG" id="fvr:FVEG_11446"/>
<evidence type="ECO:0000313" key="4">
    <source>
        <dbReference type="Proteomes" id="UP000009096"/>
    </source>
</evidence>
<dbReference type="VEuPathDB" id="FungiDB:FVEG_11446"/>
<dbReference type="GO" id="GO:0005507">
    <property type="term" value="F:copper ion binding"/>
    <property type="evidence" value="ECO:0007669"/>
    <property type="project" value="InterPro"/>
</dbReference>
<dbReference type="EMBL" id="DS022258">
    <property type="protein sequence ID" value="EWG52836.1"/>
    <property type="molecule type" value="Genomic_DNA"/>
</dbReference>
<feature type="domain" description="Plastocyanin-like" evidence="2">
    <location>
        <begin position="4"/>
        <end position="34"/>
    </location>
</feature>
<evidence type="ECO:0000259" key="2">
    <source>
        <dbReference type="Pfam" id="PF07732"/>
    </source>
</evidence>
<accession>W7MP27</accession>
<comment type="similarity">
    <text evidence="1">Belongs to the multicopper oxidase family.</text>
</comment>
<dbReference type="GeneID" id="30068958"/>
<dbReference type="InterPro" id="IPR008972">
    <property type="entry name" value="Cupredoxin"/>
</dbReference>
<protein>
    <recommendedName>
        <fullName evidence="2">Plastocyanin-like domain-containing protein</fullName>
    </recommendedName>
</protein>
<dbReference type="AlphaFoldDB" id="W7MP27"/>
<dbReference type="InterPro" id="IPR011707">
    <property type="entry name" value="Cu-oxidase-like_N"/>
</dbReference>
<reference evidence="3 4" key="1">
    <citation type="journal article" date="2010" name="Nature">
        <title>Comparative genomics reveals mobile pathogenicity chromosomes in Fusarium.</title>
        <authorList>
            <person name="Ma L.J."/>
            <person name="van der Does H.C."/>
            <person name="Borkovich K.A."/>
            <person name="Coleman J.J."/>
            <person name="Daboussi M.J."/>
            <person name="Di Pietro A."/>
            <person name="Dufresne M."/>
            <person name="Freitag M."/>
            <person name="Grabherr M."/>
            <person name="Henrissat B."/>
            <person name="Houterman P.M."/>
            <person name="Kang S."/>
            <person name="Shim W.B."/>
            <person name="Woloshuk C."/>
            <person name="Xie X."/>
            <person name="Xu J.R."/>
            <person name="Antoniw J."/>
            <person name="Baker S.E."/>
            <person name="Bluhm B.H."/>
            <person name="Breakspear A."/>
            <person name="Brown D.W."/>
            <person name="Butchko R.A."/>
            <person name="Chapman S."/>
            <person name="Coulson R."/>
            <person name="Coutinho P.M."/>
            <person name="Danchin E.G."/>
            <person name="Diener A."/>
            <person name="Gale L.R."/>
            <person name="Gardiner D.M."/>
            <person name="Goff S."/>
            <person name="Hammond-Kosack K.E."/>
            <person name="Hilburn K."/>
            <person name="Hua-Van A."/>
            <person name="Jonkers W."/>
            <person name="Kazan K."/>
            <person name="Kodira C.D."/>
            <person name="Koehrsen M."/>
            <person name="Kumar L."/>
            <person name="Lee Y.H."/>
            <person name="Li L."/>
            <person name="Manners J.M."/>
            <person name="Miranda-Saavedra D."/>
            <person name="Mukherjee M."/>
            <person name="Park G."/>
            <person name="Park J."/>
            <person name="Park S.Y."/>
            <person name="Proctor R.H."/>
            <person name="Regev A."/>
            <person name="Ruiz-Roldan M.C."/>
            <person name="Sain D."/>
            <person name="Sakthikumar S."/>
            <person name="Sykes S."/>
            <person name="Schwartz D.C."/>
            <person name="Turgeon B.G."/>
            <person name="Wapinski I."/>
            <person name="Yoder O."/>
            <person name="Young S."/>
            <person name="Zeng Q."/>
            <person name="Zhou S."/>
            <person name="Galagan J."/>
            <person name="Cuomo C.A."/>
            <person name="Kistler H.C."/>
            <person name="Rep M."/>
        </authorList>
    </citation>
    <scope>NUCLEOTIDE SEQUENCE [LARGE SCALE GENOMIC DNA]</scope>
    <source>
        <strain evidence="4">M3125 / FGSC 7600</strain>
    </source>
</reference>
<sequence>METNGVNGVTQCPIAPDDTFTYEFRALQTHNYLWAVVSSL</sequence>
<dbReference type="RefSeq" id="XP_018759027.1">
    <property type="nucleotide sequence ID" value="XM_018900705.1"/>
</dbReference>